<keyword evidence="3" id="KW-1185">Reference proteome</keyword>
<gene>
    <name evidence="2" type="ORF">GCM10010170_001260</name>
</gene>
<sequence length="274" mass="28390">MPDADEEQDGLIRLLAPTVHVRTAPDEDLLRAIMATPVGRPARLPGRHRRGLIAAAAVAGLAAAAFAVFAALPASAPVGAPPAANALSITEDAGYLVITIKDPAADPARYQAELRRRGLNITIELAPAQPEDVGKVVFAEVGDGGRLTYIEDPGRCTANGSCAVGVRVPAGFSSYARITFGRTPLPGEETEAGSQSGGDAKTDALLGKTVAEVRRIVAAQGRTLDYRVGWQSLAAPADQVPGSWKVYQAAYGTGHSIIVWASEDGTAPRPPAGK</sequence>
<organism evidence="2 3">
    <name type="scientific">Dactylosporangium salmoneum</name>
    <dbReference type="NCBI Taxonomy" id="53361"/>
    <lineage>
        <taxon>Bacteria</taxon>
        <taxon>Bacillati</taxon>
        <taxon>Actinomycetota</taxon>
        <taxon>Actinomycetes</taxon>
        <taxon>Micromonosporales</taxon>
        <taxon>Micromonosporaceae</taxon>
        <taxon>Dactylosporangium</taxon>
    </lineage>
</organism>
<dbReference type="EMBL" id="BAAARV010000003">
    <property type="protein sequence ID" value="GAA2326458.1"/>
    <property type="molecule type" value="Genomic_DNA"/>
</dbReference>
<keyword evidence="1" id="KW-1133">Transmembrane helix</keyword>
<feature type="transmembrane region" description="Helical" evidence="1">
    <location>
        <begin position="52"/>
        <end position="72"/>
    </location>
</feature>
<dbReference type="PROSITE" id="PS51318">
    <property type="entry name" value="TAT"/>
    <property type="match status" value="1"/>
</dbReference>
<evidence type="ECO:0008006" key="4">
    <source>
        <dbReference type="Google" id="ProtNLM"/>
    </source>
</evidence>
<keyword evidence="1" id="KW-0472">Membrane</keyword>
<name>A0ABP5S874_9ACTN</name>
<keyword evidence="1" id="KW-0812">Transmembrane</keyword>
<accession>A0ABP5S874</accession>
<dbReference type="Proteomes" id="UP001501444">
    <property type="component" value="Unassembled WGS sequence"/>
</dbReference>
<evidence type="ECO:0000256" key="1">
    <source>
        <dbReference type="SAM" id="Phobius"/>
    </source>
</evidence>
<dbReference type="RefSeq" id="WP_344610173.1">
    <property type="nucleotide sequence ID" value="NZ_BAAARV010000003.1"/>
</dbReference>
<evidence type="ECO:0000313" key="2">
    <source>
        <dbReference type="EMBL" id="GAA2326458.1"/>
    </source>
</evidence>
<protein>
    <recommendedName>
        <fullName evidence="4">PASTA domain-containing protein</fullName>
    </recommendedName>
</protein>
<dbReference type="InterPro" id="IPR006311">
    <property type="entry name" value="TAT_signal"/>
</dbReference>
<evidence type="ECO:0000313" key="3">
    <source>
        <dbReference type="Proteomes" id="UP001501444"/>
    </source>
</evidence>
<reference evidence="3" key="1">
    <citation type="journal article" date="2019" name="Int. J. Syst. Evol. Microbiol.">
        <title>The Global Catalogue of Microorganisms (GCM) 10K type strain sequencing project: providing services to taxonomists for standard genome sequencing and annotation.</title>
        <authorList>
            <consortium name="The Broad Institute Genomics Platform"/>
            <consortium name="The Broad Institute Genome Sequencing Center for Infectious Disease"/>
            <person name="Wu L."/>
            <person name="Ma J."/>
        </authorList>
    </citation>
    <scope>NUCLEOTIDE SEQUENCE [LARGE SCALE GENOMIC DNA]</scope>
    <source>
        <strain evidence="3">JCM 3272</strain>
    </source>
</reference>
<proteinExistence type="predicted"/>
<comment type="caution">
    <text evidence="2">The sequence shown here is derived from an EMBL/GenBank/DDBJ whole genome shotgun (WGS) entry which is preliminary data.</text>
</comment>